<sequence>MAAHKNYHRGPRSQMGPGMMYDRSNNFYIQDPDVWYRTSSSFNKNLSKMAYPSSDQIETSYIYIPNSGVSAIIGTRGSQIKHMMKMSGTRIIIPPVEKKVAASTSKRKVTIVGPPHCHYRAQFFIFNKMVSDGFLTGLDAPLEIELSVPSDLVGSIIGRQGQVVRELQLQTGVVIKIPKQSETNSSEETPIHIIGSYFSTVAAQVEIRSILSNALVRRNFRQK</sequence>
<name>A0A9P0A3D0_BEMTA</name>
<dbReference type="EMBL" id="OU963871">
    <property type="protein sequence ID" value="CAH0383432.1"/>
    <property type="molecule type" value="Genomic_DNA"/>
</dbReference>
<organism evidence="4 5">
    <name type="scientific">Bemisia tabaci</name>
    <name type="common">Sweetpotato whitefly</name>
    <name type="synonym">Aleurodes tabaci</name>
    <dbReference type="NCBI Taxonomy" id="7038"/>
    <lineage>
        <taxon>Eukaryota</taxon>
        <taxon>Metazoa</taxon>
        <taxon>Ecdysozoa</taxon>
        <taxon>Arthropoda</taxon>
        <taxon>Hexapoda</taxon>
        <taxon>Insecta</taxon>
        <taxon>Pterygota</taxon>
        <taxon>Neoptera</taxon>
        <taxon>Paraneoptera</taxon>
        <taxon>Hemiptera</taxon>
        <taxon>Sternorrhyncha</taxon>
        <taxon>Aleyrodoidea</taxon>
        <taxon>Aleyrodidae</taxon>
        <taxon>Aleyrodinae</taxon>
        <taxon>Bemisia</taxon>
    </lineage>
</organism>
<keyword evidence="2" id="KW-0694">RNA-binding</keyword>
<dbReference type="SUPFAM" id="SSF54791">
    <property type="entry name" value="Eukaryotic type KH-domain (KH-domain type I)"/>
    <property type="match status" value="2"/>
</dbReference>
<dbReference type="PANTHER" id="PTHR10288">
    <property type="entry name" value="KH DOMAIN CONTAINING RNA BINDING PROTEIN"/>
    <property type="match status" value="1"/>
</dbReference>
<feature type="domain" description="K Homology" evidence="3">
    <location>
        <begin position="56"/>
        <end position="130"/>
    </location>
</feature>
<evidence type="ECO:0000313" key="5">
    <source>
        <dbReference type="Proteomes" id="UP001152759"/>
    </source>
</evidence>
<keyword evidence="5" id="KW-1185">Reference proteome</keyword>
<dbReference type="GO" id="GO:0010468">
    <property type="term" value="P:regulation of gene expression"/>
    <property type="evidence" value="ECO:0007669"/>
    <property type="project" value="UniProtKB-ARBA"/>
</dbReference>
<protein>
    <recommendedName>
        <fullName evidence="3">K Homology domain-containing protein</fullName>
    </recommendedName>
</protein>
<dbReference type="GO" id="GO:0003723">
    <property type="term" value="F:RNA binding"/>
    <property type="evidence" value="ECO:0007669"/>
    <property type="project" value="UniProtKB-UniRule"/>
</dbReference>
<evidence type="ECO:0000259" key="3">
    <source>
        <dbReference type="SMART" id="SM00322"/>
    </source>
</evidence>
<dbReference type="InterPro" id="IPR004088">
    <property type="entry name" value="KH_dom_type_1"/>
</dbReference>
<dbReference type="InterPro" id="IPR036612">
    <property type="entry name" value="KH_dom_type_1_sf"/>
</dbReference>
<evidence type="ECO:0000256" key="2">
    <source>
        <dbReference type="PROSITE-ProRule" id="PRU00117"/>
    </source>
</evidence>
<dbReference type="Pfam" id="PF00013">
    <property type="entry name" value="KH_1"/>
    <property type="match status" value="2"/>
</dbReference>
<dbReference type="InterPro" id="IPR004087">
    <property type="entry name" value="KH_dom"/>
</dbReference>
<reference evidence="4" key="1">
    <citation type="submission" date="2021-12" db="EMBL/GenBank/DDBJ databases">
        <authorList>
            <person name="King R."/>
        </authorList>
    </citation>
    <scope>NUCLEOTIDE SEQUENCE</scope>
</reference>
<dbReference type="Gene3D" id="3.30.310.210">
    <property type="match status" value="1"/>
</dbReference>
<dbReference type="PROSITE" id="PS50084">
    <property type="entry name" value="KH_TYPE_1"/>
    <property type="match status" value="2"/>
</dbReference>
<keyword evidence="1" id="KW-0677">Repeat</keyword>
<dbReference type="SMART" id="SM00322">
    <property type="entry name" value="KH"/>
    <property type="match status" value="2"/>
</dbReference>
<accession>A0A9P0A3D0</accession>
<dbReference type="KEGG" id="btab:109044432"/>
<evidence type="ECO:0000313" key="4">
    <source>
        <dbReference type="EMBL" id="CAH0383432.1"/>
    </source>
</evidence>
<dbReference type="CDD" id="cd22403">
    <property type="entry name" value="KH-I_IGF2BP_rpt4"/>
    <property type="match status" value="1"/>
</dbReference>
<feature type="domain" description="K Homology" evidence="3">
    <location>
        <begin position="140"/>
        <end position="212"/>
    </location>
</feature>
<dbReference type="Proteomes" id="UP001152759">
    <property type="component" value="Chromosome 10"/>
</dbReference>
<proteinExistence type="predicted"/>
<evidence type="ECO:0000256" key="1">
    <source>
        <dbReference type="ARBA" id="ARBA00022737"/>
    </source>
</evidence>
<gene>
    <name evidence="4" type="ORF">BEMITA_LOCUS2884</name>
</gene>
<dbReference type="AlphaFoldDB" id="A0A9P0A3D0"/>